<dbReference type="EMBL" id="OZ037951">
    <property type="protein sequence ID" value="CAL1715249.1"/>
    <property type="molecule type" value="Genomic_DNA"/>
</dbReference>
<organism evidence="2 3">
    <name type="scientific">Somion occarium</name>
    <dbReference type="NCBI Taxonomy" id="3059160"/>
    <lineage>
        <taxon>Eukaryota</taxon>
        <taxon>Fungi</taxon>
        <taxon>Dikarya</taxon>
        <taxon>Basidiomycota</taxon>
        <taxon>Agaricomycotina</taxon>
        <taxon>Agaricomycetes</taxon>
        <taxon>Polyporales</taxon>
        <taxon>Cerrenaceae</taxon>
        <taxon>Somion</taxon>
    </lineage>
</organism>
<name>A0ABP1E6V2_9APHY</name>
<evidence type="ECO:0000313" key="3">
    <source>
        <dbReference type="Proteomes" id="UP001497453"/>
    </source>
</evidence>
<feature type="compositionally biased region" description="Basic and acidic residues" evidence="1">
    <location>
        <begin position="238"/>
        <end position="253"/>
    </location>
</feature>
<dbReference type="Proteomes" id="UP001497453">
    <property type="component" value="Chromosome 8"/>
</dbReference>
<evidence type="ECO:0008006" key="4">
    <source>
        <dbReference type="Google" id="ProtNLM"/>
    </source>
</evidence>
<dbReference type="SUPFAM" id="SSF53098">
    <property type="entry name" value="Ribonuclease H-like"/>
    <property type="match status" value="1"/>
</dbReference>
<keyword evidence="3" id="KW-1185">Reference proteome</keyword>
<evidence type="ECO:0000313" key="2">
    <source>
        <dbReference type="EMBL" id="CAL1715249.1"/>
    </source>
</evidence>
<dbReference type="InterPro" id="IPR012337">
    <property type="entry name" value="RNaseH-like_sf"/>
</dbReference>
<reference evidence="3" key="1">
    <citation type="submission" date="2024-04" db="EMBL/GenBank/DDBJ databases">
        <authorList>
            <person name="Shaw F."/>
            <person name="Minotto A."/>
        </authorList>
    </citation>
    <scope>NUCLEOTIDE SEQUENCE [LARGE SCALE GENOMIC DNA]</scope>
</reference>
<evidence type="ECO:0000256" key="1">
    <source>
        <dbReference type="SAM" id="MobiDB-lite"/>
    </source>
</evidence>
<sequence length="330" mass="36485">MAIRLYTKMFRKQGQTIDAGFHSAFWNYIAGIREFSPERMALSAFKMAHEDNPRKVPLDIVVIWSALDNQSFTGRNSFIKLAIHVLSIVPNSAGAERTFSQMGQVHSALRNRTNAQLIHKEVIFKMDLKVRYDFGTSRSQRRFKDFANVQTLRPANISTAITAVNSEMASSAVPSPSGSSAIAAVRPFALEALAVLASNNSEPDNTEPQEAIPYLMESERLEAISGPLVASAEEDDNANSHDAEQNWPRRNEDGDSPGVPEGESSTGDGPGEPERTLASDDIAVEEGLLLRNLFDYETEERFGTFCWQKGVISLEAEMDLYEFLTVGGME</sequence>
<accession>A0ABP1E6V2</accession>
<protein>
    <recommendedName>
        <fullName evidence="4">HAT C-terminal dimerisation domain-containing protein</fullName>
    </recommendedName>
</protein>
<feature type="region of interest" description="Disordered" evidence="1">
    <location>
        <begin position="231"/>
        <end position="276"/>
    </location>
</feature>
<proteinExistence type="predicted"/>
<gene>
    <name evidence="2" type="ORF">GFSPODELE1_LOCUS10131</name>
</gene>